<reference evidence="6 7" key="1">
    <citation type="submission" date="2024-03" db="EMBL/GenBank/DDBJ databases">
        <title>The genome assembly and annotation of the cricket Gryllus longicercus Weissman &amp; Gray.</title>
        <authorList>
            <person name="Szrajer S."/>
            <person name="Gray D."/>
            <person name="Ylla G."/>
        </authorList>
    </citation>
    <scope>NUCLEOTIDE SEQUENCE [LARGE SCALE GENOMIC DNA]</scope>
    <source>
        <strain evidence="6">DAG 2021-001</strain>
        <tissue evidence="6">Whole body minus gut</tissue>
    </source>
</reference>
<keyword evidence="7" id="KW-1185">Reference proteome</keyword>
<keyword evidence="5" id="KW-0539">Nucleus</keyword>
<evidence type="ECO:0000256" key="3">
    <source>
        <dbReference type="ARBA" id="ARBA00023015"/>
    </source>
</evidence>
<protein>
    <recommendedName>
        <fullName evidence="8">Transcriptional adapter 1-like protein</fullName>
    </recommendedName>
</protein>
<dbReference type="Pfam" id="PF12767">
    <property type="entry name" value="SAGA-Tad1"/>
    <property type="match status" value="1"/>
</dbReference>
<dbReference type="Proteomes" id="UP001378592">
    <property type="component" value="Unassembled WGS sequence"/>
</dbReference>
<dbReference type="GO" id="GO:0006357">
    <property type="term" value="P:regulation of transcription by RNA polymerase II"/>
    <property type="evidence" value="ECO:0007669"/>
    <property type="project" value="TreeGrafter"/>
</dbReference>
<dbReference type="EMBL" id="JAZDUA010000002">
    <property type="protein sequence ID" value="KAK7874417.1"/>
    <property type="molecule type" value="Genomic_DNA"/>
</dbReference>
<evidence type="ECO:0000256" key="1">
    <source>
        <dbReference type="ARBA" id="ARBA00004123"/>
    </source>
</evidence>
<evidence type="ECO:0000256" key="5">
    <source>
        <dbReference type="ARBA" id="ARBA00023242"/>
    </source>
</evidence>
<dbReference type="GO" id="GO:0005634">
    <property type="term" value="C:nucleus"/>
    <property type="evidence" value="ECO:0007669"/>
    <property type="project" value="UniProtKB-SubCell"/>
</dbReference>
<dbReference type="AlphaFoldDB" id="A0AAN9W9Y9"/>
<evidence type="ECO:0000313" key="6">
    <source>
        <dbReference type="EMBL" id="KAK7874417.1"/>
    </source>
</evidence>
<gene>
    <name evidence="6" type="ORF">R5R35_001512</name>
</gene>
<keyword evidence="3" id="KW-0805">Transcription regulation</keyword>
<evidence type="ECO:0000313" key="7">
    <source>
        <dbReference type="Proteomes" id="UP001378592"/>
    </source>
</evidence>
<proteinExistence type="inferred from homology"/>
<dbReference type="GO" id="GO:0000124">
    <property type="term" value="C:SAGA complex"/>
    <property type="evidence" value="ECO:0007669"/>
    <property type="project" value="UniProtKB-ARBA"/>
</dbReference>
<organism evidence="6 7">
    <name type="scientific">Gryllus longicercus</name>
    <dbReference type="NCBI Taxonomy" id="2509291"/>
    <lineage>
        <taxon>Eukaryota</taxon>
        <taxon>Metazoa</taxon>
        <taxon>Ecdysozoa</taxon>
        <taxon>Arthropoda</taxon>
        <taxon>Hexapoda</taxon>
        <taxon>Insecta</taxon>
        <taxon>Pterygota</taxon>
        <taxon>Neoptera</taxon>
        <taxon>Polyneoptera</taxon>
        <taxon>Orthoptera</taxon>
        <taxon>Ensifera</taxon>
        <taxon>Gryllidea</taxon>
        <taxon>Grylloidea</taxon>
        <taxon>Gryllidae</taxon>
        <taxon>Gryllinae</taxon>
        <taxon>Gryllus</taxon>
    </lineage>
</organism>
<comment type="similarity">
    <text evidence="2">Belongs to the TADA1 family.</text>
</comment>
<evidence type="ECO:0008006" key="8">
    <source>
        <dbReference type="Google" id="ProtNLM"/>
    </source>
</evidence>
<evidence type="ECO:0000256" key="4">
    <source>
        <dbReference type="ARBA" id="ARBA00023163"/>
    </source>
</evidence>
<sequence length="311" mass="35415">MSDCTELNIIRKKLVEALGDKAAAYFQHMKLWFQMKATKGEFDAESRKMMTEDQIHLHNQFLLCLFSKCQSLALSQSSSISRSDSGFTSRRSDKCGFEPADTADYVPQLHSLPPHAYDEPPRYCTQELFLPDTSLVFGRFLVAAWERDLEGVDESAAEYLVVAVQHLLKNVLTAVLSRKNGYKIREGCFMYGMGSSVPNPWRRNTIKVVNYNRVSRPEINGESDGDEDDYYFFDEPLKKPTLEDVEQKAAFEIACGCDNVKTPVTVYHILQALQVYPHIIPSQGVYSVYIEKVINKLRHPSREEIEAGYVS</sequence>
<name>A0AAN9W9Y9_9ORTH</name>
<dbReference type="InterPro" id="IPR024738">
    <property type="entry name" value="Hfi1/Tada1"/>
</dbReference>
<comment type="subcellular location">
    <subcellularLocation>
        <location evidence="1">Nucleus</location>
    </subcellularLocation>
</comment>
<dbReference type="PANTHER" id="PTHR21277:SF5">
    <property type="entry name" value="TRANSCRIPTIONAL ADAPTER 1"/>
    <property type="match status" value="1"/>
</dbReference>
<dbReference type="PANTHER" id="PTHR21277">
    <property type="entry name" value="TRANSCRIPTIONAL ADAPTER 1"/>
    <property type="match status" value="1"/>
</dbReference>
<keyword evidence="4" id="KW-0804">Transcription</keyword>
<comment type="caution">
    <text evidence="6">The sequence shown here is derived from an EMBL/GenBank/DDBJ whole genome shotgun (WGS) entry which is preliminary data.</text>
</comment>
<evidence type="ECO:0000256" key="2">
    <source>
        <dbReference type="ARBA" id="ARBA00010314"/>
    </source>
</evidence>
<dbReference type="CDD" id="cd22934">
    <property type="entry name" value="HFD_TADA1"/>
    <property type="match status" value="1"/>
</dbReference>
<dbReference type="GO" id="GO:0003713">
    <property type="term" value="F:transcription coactivator activity"/>
    <property type="evidence" value="ECO:0007669"/>
    <property type="project" value="TreeGrafter"/>
</dbReference>
<accession>A0AAN9W9Y9</accession>